<comment type="subcellular location">
    <subcellularLocation>
        <location evidence="1">Membrane</location>
        <topology evidence="1">Single-pass membrane protein</topology>
    </subcellularLocation>
</comment>
<evidence type="ECO:0000256" key="1">
    <source>
        <dbReference type="ARBA" id="ARBA00004167"/>
    </source>
</evidence>
<dbReference type="RefSeq" id="WP_272093454.1">
    <property type="nucleotide sequence ID" value="NZ_JAQNDK010000001.1"/>
</dbReference>
<evidence type="ECO:0000256" key="4">
    <source>
        <dbReference type="ARBA" id="ARBA00023136"/>
    </source>
</evidence>
<dbReference type="InterPro" id="IPR007452">
    <property type="entry name" value="TamB_C"/>
</dbReference>
<keyword evidence="2" id="KW-0812">Transmembrane</keyword>
<gene>
    <name evidence="7" type="ORF">POL72_02925</name>
</gene>
<keyword evidence="4" id="KW-0472">Membrane</keyword>
<evidence type="ECO:0000256" key="5">
    <source>
        <dbReference type="SAM" id="MobiDB-lite"/>
    </source>
</evidence>
<feature type="region of interest" description="Disordered" evidence="5">
    <location>
        <begin position="1638"/>
        <end position="1664"/>
    </location>
</feature>
<protein>
    <submittedName>
        <fullName evidence="7">Translocation/assembly module TamB domain-containing protein</fullName>
    </submittedName>
</protein>
<reference evidence="7 8" key="1">
    <citation type="submission" date="2023-01" db="EMBL/GenBank/DDBJ databases">
        <title>Minimal conservation of predation-associated metabolite biosynthetic gene clusters underscores biosynthetic potential of Myxococcota including descriptions for ten novel species: Archangium lansinium sp. nov., Myxococcus landrumus sp. nov., Nannocystis bai.</title>
        <authorList>
            <person name="Ahearne A."/>
            <person name="Stevens C."/>
            <person name="Dowd S."/>
        </authorList>
    </citation>
    <scope>NUCLEOTIDE SEQUENCE [LARGE SCALE GENOMIC DNA]</scope>
    <source>
        <strain evidence="7 8">WIWO2</strain>
    </source>
</reference>
<keyword evidence="8" id="KW-1185">Reference proteome</keyword>
<feature type="region of interest" description="Disordered" evidence="5">
    <location>
        <begin position="1"/>
        <end position="20"/>
    </location>
</feature>
<accession>A0ABT5BRF7</accession>
<evidence type="ECO:0000259" key="6">
    <source>
        <dbReference type="Pfam" id="PF04357"/>
    </source>
</evidence>
<sequence>MTPDPAPEARRSSPPRAPGRVRRAASAVAAALGLTLTFAGAAAVGVALHLDTPAARRVARDATNRLLGSLFQGRIVADEIDALSLSGVRIRSAVALDPRGNKVIRASGLEARADVLPMLRGALFGAGPLRIEVPYIRVEQADVLVQDNGAGGVTLGDTFTPLPPRSPPSSAPGGPPRDVVVALSHVEIGRGWVHGQAAPPRALDADVSRLFGSVHVGPEGVAVDVDQTGLVDRAFLPARTAGTANYHLRAGDKVRMWSSFAGRLADVEVTARAVLDEEHLEAQASVPRATPEQLRSLLPDHPLTEPISARVAVNGQLPQLDVVASASADAAGPAGGGLALTGRLDVAGPVRLDAEVQARDVDLRLFGVRLSPDAASGATPTQTGAAPVPAGAAPTQTGAAPVPAAPTLPRAVRALTHAAPALPRVAPARAAAAKPAPERGSGPADAAPLITADGRVRVELGDLLRLSVEAQTEPTALLGQRVPAADVHLVLDRGELDARVHLHEPGAPIDAAVSLLPGGQGIRFAATADIPAIAAAPRLAGSVDGAGRVRVEGSLRAGALDARVEGAFAGLRAGPDVALASARVAGRVSGPIDALSIDASLSGKEALAGGHTLDEVTAQISGPLASPKLRATITDGDDSLSASARLSSTPLALRDVELQLKRDGAAVAGKITAISPSPGGLAVEGLDLSSAELGSLKGRLAVRGDDVTGRLRGDGIDVGRVARMIGIPLRVRGRAEVDVALDRDRESGRSGHVRLGLTGGEIAFLSGISAELTATFERDQVKADGSVRIDAKSPQPNGNGGQPPNGAWNGALPRCAGTLASVRVSGAEGTLDGPLLRAETWTTLVGKAEVAAEDWDLGCLAQLMPIAHIVSEVRGKLTTSFRVSRAAGEPLPSLHDVLVRTHGLALAGPHRLDAERPAWESRFVDAQLKGSFSGATGRADAALTLYDGGLLADVSGTIELDLEALTGPPASRWSSLLRSPIAAHASIPRRAMDQLATLPSFVREALPPVAGEVRIDAYASGTIERPFLTARTLWWGFTYAPPGVSGATDLLFPTDLDAWVTYDSEKATLDAHVTRGAAEIATVSAEVLAPLERLLGGVPARARKGAPPPPAWTGSFRATLREVPLGEIPLLADSGIAGRVSGEIEMRGLNIAPSLKARLTVPGVTLGNDLAFERGVLALRIDPMREAGRGNLRVTELALEGRRGGKIRANAFASVRFRDGFIPVLDGERTDLALSAERFRLAALQPLVGGLLSKVDGTLDGDLRIELGGPSDADGNLRAQLQVTDGVVHIPELGQELRDVAARITAEGGVLRIEGFRAAGTTGMAQGWALFRLAGLALRDGAGALTIAEDQALPLTLEGVPLGTASGALSFIAEKKPGELALYVTVPEVPTLRVSLPATSSRDVQPLDDNPDISVSHPLGPEKQRRAADALRYTVTFDVRDAFVSGAGLRLRLRGAEDAPPRVVIGEDTRVSGGIEVTRGELEIYGKAFEIEGGRVRLREEEASNPHLNVTAHWDAPDGTRIHVDFNGNLRPITDRSLRFTSSPPSSQQDILARLLFGADFSEGAQAAGAETPAGLAAGGVAASVGSEIAAAQFNALLSGIAPLRGLTTRFGTTSEGTLRTSVVYRLSDNLTAQATFQEGAQQSASAAPSGPTPGGTASERGTRTEVTIDWRFNEHWTLRGTVGVDERQTTSGMLDLLWQYRY</sequence>
<feature type="compositionally biased region" description="Low complexity" evidence="5">
    <location>
        <begin position="1640"/>
        <end position="1659"/>
    </location>
</feature>
<evidence type="ECO:0000256" key="3">
    <source>
        <dbReference type="ARBA" id="ARBA00022989"/>
    </source>
</evidence>
<dbReference type="Pfam" id="PF04357">
    <property type="entry name" value="TamB"/>
    <property type="match status" value="1"/>
</dbReference>
<evidence type="ECO:0000313" key="7">
    <source>
        <dbReference type="EMBL" id="MDC0676677.1"/>
    </source>
</evidence>
<feature type="region of interest" description="Disordered" evidence="5">
    <location>
        <begin position="789"/>
        <end position="810"/>
    </location>
</feature>
<proteinExistence type="predicted"/>
<feature type="region of interest" description="Disordered" evidence="5">
    <location>
        <begin position="372"/>
        <end position="401"/>
    </location>
</feature>
<evidence type="ECO:0000256" key="2">
    <source>
        <dbReference type="ARBA" id="ARBA00022692"/>
    </source>
</evidence>
<dbReference type="EMBL" id="JAQNDK010000001">
    <property type="protein sequence ID" value="MDC0676677.1"/>
    <property type="molecule type" value="Genomic_DNA"/>
</dbReference>
<evidence type="ECO:0000313" key="8">
    <source>
        <dbReference type="Proteomes" id="UP001217485"/>
    </source>
</evidence>
<dbReference type="Proteomes" id="UP001217485">
    <property type="component" value="Unassembled WGS sequence"/>
</dbReference>
<comment type="caution">
    <text evidence="7">The sequence shown here is derived from an EMBL/GenBank/DDBJ whole genome shotgun (WGS) entry which is preliminary data.</text>
</comment>
<feature type="domain" description="Translocation and assembly module TamB C-terminal" evidence="6">
    <location>
        <begin position="1465"/>
        <end position="1703"/>
    </location>
</feature>
<organism evidence="7 8">
    <name type="scientific">Sorangium atrum</name>
    <dbReference type="NCBI Taxonomy" id="2995308"/>
    <lineage>
        <taxon>Bacteria</taxon>
        <taxon>Pseudomonadati</taxon>
        <taxon>Myxococcota</taxon>
        <taxon>Polyangia</taxon>
        <taxon>Polyangiales</taxon>
        <taxon>Polyangiaceae</taxon>
        <taxon>Sorangium</taxon>
    </lineage>
</organism>
<feature type="compositionally biased region" description="Low complexity" evidence="5">
    <location>
        <begin position="374"/>
        <end position="401"/>
    </location>
</feature>
<feature type="region of interest" description="Disordered" evidence="5">
    <location>
        <begin position="1400"/>
        <end position="1420"/>
    </location>
</feature>
<keyword evidence="3" id="KW-1133">Transmembrane helix</keyword>
<name>A0ABT5BRF7_9BACT</name>